<dbReference type="Gene3D" id="3.30.465.10">
    <property type="match status" value="1"/>
</dbReference>
<reference evidence="14 15" key="1">
    <citation type="submission" date="2023-12" db="EMBL/GenBank/DDBJ databases">
        <title>Streptomyces sp. V4-01.</title>
        <authorList>
            <person name="Somphong A."/>
            <person name="Phongsopitanun W."/>
        </authorList>
    </citation>
    <scope>NUCLEOTIDE SEQUENCE [LARGE SCALE GENOMIC DNA]</scope>
    <source>
        <strain evidence="14 15">V4-01</strain>
    </source>
</reference>
<dbReference type="Pfam" id="PF01565">
    <property type="entry name" value="FAD_binding_4"/>
    <property type="match status" value="1"/>
</dbReference>
<dbReference type="InterPro" id="IPR016167">
    <property type="entry name" value="FAD-bd_PCMH_sub1"/>
</dbReference>
<evidence type="ECO:0000256" key="8">
    <source>
        <dbReference type="ARBA" id="ARBA00023004"/>
    </source>
</evidence>
<dbReference type="Proteomes" id="UP001344658">
    <property type="component" value="Unassembled WGS sequence"/>
</dbReference>
<dbReference type="PROSITE" id="PS00198">
    <property type="entry name" value="4FE4S_FER_1"/>
    <property type="match status" value="1"/>
</dbReference>
<keyword evidence="7" id="KW-0560">Oxidoreductase</keyword>
<proteinExistence type="inferred from homology"/>
<keyword evidence="15" id="KW-1185">Reference proteome</keyword>
<dbReference type="InterPro" id="IPR004017">
    <property type="entry name" value="Cys_rich_dom"/>
</dbReference>
<evidence type="ECO:0000256" key="10">
    <source>
        <dbReference type="ARBA" id="ARBA00038897"/>
    </source>
</evidence>
<dbReference type="InterPro" id="IPR016166">
    <property type="entry name" value="FAD-bd_PCMH"/>
</dbReference>
<dbReference type="Gene3D" id="1.10.45.10">
    <property type="entry name" value="Vanillyl-alcohol Oxidase, Chain A, domain 4"/>
    <property type="match status" value="1"/>
</dbReference>
<keyword evidence="3" id="KW-0285">Flavoprotein</keyword>
<dbReference type="Pfam" id="PF02913">
    <property type="entry name" value="FAD-oxidase_C"/>
    <property type="match status" value="1"/>
</dbReference>
<keyword evidence="4" id="KW-0479">Metal-binding</keyword>
<feature type="region of interest" description="Disordered" evidence="11">
    <location>
        <begin position="1"/>
        <end position="23"/>
    </location>
</feature>
<evidence type="ECO:0000256" key="3">
    <source>
        <dbReference type="ARBA" id="ARBA00022630"/>
    </source>
</evidence>
<evidence type="ECO:0000259" key="13">
    <source>
        <dbReference type="PROSITE" id="PS51387"/>
    </source>
</evidence>
<dbReference type="SUPFAM" id="SSF46548">
    <property type="entry name" value="alpha-helical ferredoxin"/>
    <property type="match status" value="1"/>
</dbReference>
<feature type="domain" description="FAD-binding PCMH-type" evidence="13">
    <location>
        <begin position="72"/>
        <end position="300"/>
    </location>
</feature>
<evidence type="ECO:0000256" key="5">
    <source>
        <dbReference type="ARBA" id="ARBA00022827"/>
    </source>
</evidence>
<feature type="region of interest" description="Disordered" evidence="11">
    <location>
        <begin position="708"/>
        <end position="739"/>
    </location>
</feature>
<dbReference type="InterPro" id="IPR016169">
    <property type="entry name" value="FAD-bd_PCMH_sub2"/>
</dbReference>
<name>A0ABU7P8L8_9ACTN</name>
<dbReference type="RefSeq" id="WP_330794067.1">
    <property type="nucleotide sequence ID" value="NZ_JAZEWV010000005.1"/>
</dbReference>
<dbReference type="InterPro" id="IPR006094">
    <property type="entry name" value="Oxid_FAD_bind_N"/>
</dbReference>
<dbReference type="EMBL" id="JAZEWV010000005">
    <property type="protein sequence ID" value="MEE4542154.1"/>
    <property type="molecule type" value="Genomic_DNA"/>
</dbReference>
<dbReference type="PANTHER" id="PTHR11748:SF111">
    <property type="entry name" value="D-LACTATE DEHYDROGENASE, MITOCHONDRIAL-RELATED"/>
    <property type="match status" value="1"/>
</dbReference>
<evidence type="ECO:0000313" key="15">
    <source>
        <dbReference type="Proteomes" id="UP001344658"/>
    </source>
</evidence>
<dbReference type="EC" id="1.1.2.4" evidence="10"/>
<dbReference type="Gene3D" id="1.10.1060.10">
    <property type="entry name" value="Alpha-helical ferredoxin"/>
    <property type="match status" value="1"/>
</dbReference>
<keyword evidence="9" id="KW-0411">Iron-sulfur</keyword>
<organism evidence="14 15">
    <name type="scientific">Actinacidiphila polyblastidii</name>
    <dbReference type="NCBI Taxonomy" id="3110430"/>
    <lineage>
        <taxon>Bacteria</taxon>
        <taxon>Bacillati</taxon>
        <taxon>Actinomycetota</taxon>
        <taxon>Actinomycetes</taxon>
        <taxon>Kitasatosporales</taxon>
        <taxon>Streptomycetaceae</taxon>
        <taxon>Actinacidiphila</taxon>
    </lineage>
</organism>
<protein>
    <recommendedName>
        <fullName evidence="10">D-lactate dehydrogenase (cytochrome)</fullName>
        <ecNumber evidence="10">1.1.2.4</ecNumber>
    </recommendedName>
</protein>
<dbReference type="SUPFAM" id="SSF56176">
    <property type="entry name" value="FAD-binding/transporter-associated domain-like"/>
    <property type="match status" value="1"/>
</dbReference>
<dbReference type="InterPro" id="IPR016164">
    <property type="entry name" value="FAD-linked_Oxase-like_C"/>
</dbReference>
<dbReference type="PANTHER" id="PTHR11748">
    <property type="entry name" value="D-LACTATE DEHYDROGENASE"/>
    <property type="match status" value="1"/>
</dbReference>
<gene>
    <name evidence="14" type="ORF">V2S66_09285</name>
</gene>
<comment type="cofactor">
    <cofactor evidence="1">
        <name>FAD</name>
        <dbReference type="ChEBI" id="CHEBI:57692"/>
    </cofactor>
</comment>
<evidence type="ECO:0000313" key="14">
    <source>
        <dbReference type="EMBL" id="MEE4542154.1"/>
    </source>
</evidence>
<evidence type="ECO:0000256" key="6">
    <source>
        <dbReference type="ARBA" id="ARBA00022946"/>
    </source>
</evidence>
<dbReference type="Pfam" id="PF02754">
    <property type="entry name" value="CCG"/>
    <property type="match status" value="1"/>
</dbReference>
<comment type="similarity">
    <text evidence="2">Belongs to the FAD-binding oxidoreductase/transferase type 4 family.</text>
</comment>
<dbReference type="Pfam" id="PF13183">
    <property type="entry name" value="Fer4_8"/>
    <property type="match status" value="1"/>
</dbReference>
<feature type="compositionally biased region" description="Pro residues" evidence="11">
    <location>
        <begin position="723"/>
        <end position="732"/>
    </location>
</feature>
<dbReference type="Gene3D" id="3.30.43.10">
    <property type="entry name" value="Uridine Diphospho-n-acetylenolpyruvylglucosamine Reductase, domain 2"/>
    <property type="match status" value="1"/>
</dbReference>
<dbReference type="Gene3D" id="3.30.70.2740">
    <property type="match status" value="1"/>
</dbReference>
<feature type="domain" description="4Fe-4S ferredoxin-type" evidence="12">
    <location>
        <begin position="578"/>
        <end position="607"/>
    </location>
</feature>
<dbReference type="InterPro" id="IPR009051">
    <property type="entry name" value="Helical_ferredxn"/>
</dbReference>
<keyword evidence="6" id="KW-0809">Transit peptide</keyword>
<evidence type="ECO:0000256" key="1">
    <source>
        <dbReference type="ARBA" id="ARBA00001974"/>
    </source>
</evidence>
<dbReference type="PROSITE" id="PS51379">
    <property type="entry name" value="4FE4S_FER_2"/>
    <property type="match status" value="1"/>
</dbReference>
<evidence type="ECO:0000259" key="12">
    <source>
        <dbReference type="PROSITE" id="PS51379"/>
    </source>
</evidence>
<evidence type="ECO:0000256" key="11">
    <source>
        <dbReference type="SAM" id="MobiDB-lite"/>
    </source>
</evidence>
<feature type="compositionally biased region" description="Basic residues" evidence="11">
    <location>
        <begin position="1"/>
        <end position="10"/>
    </location>
</feature>
<evidence type="ECO:0000256" key="2">
    <source>
        <dbReference type="ARBA" id="ARBA00008000"/>
    </source>
</evidence>
<accession>A0ABU7P8L8</accession>
<dbReference type="InterPro" id="IPR017900">
    <property type="entry name" value="4Fe4S_Fe_S_CS"/>
</dbReference>
<dbReference type="SUPFAM" id="SSF55103">
    <property type="entry name" value="FAD-linked oxidases, C-terminal domain"/>
    <property type="match status" value="1"/>
</dbReference>
<dbReference type="InterPro" id="IPR017896">
    <property type="entry name" value="4Fe4S_Fe-S-bd"/>
</dbReference>
<dbReference type="InterPro" id="IPR036318">
    <property type="entry name" value="FAD-bd_PCMH-like_sf"/>
</dbReference>
<keyword evidence="8" id="KW-0408">Iron</keyword>
<comment type="caution">
    <text evidence="14">The sequence shown here is derived from an EMBL/GenBank/DDBJ whole genome shotgun (WGS) entry which is preliminary data.</text>
</comment>
<keyword evidence="5" id="KW-0274">FAD</keyword>
<dbReference type="InterPro" id="IPR016171">
    <property type="entry name" value="Vanillyl_alc_oxidase_C-sub2"/>
</dbReference>
<evidence type="ECO:0000256" key="7">
    <source>
        <dbReference type="ARBA" id="ARBA00023002"/>
    </source>
</evidence>
<evidence type="ECO:0000256" key="4">
    <source>
        <dbReference type="ARBA" id="ARBA00022723"/>
    </source>
</evidence>
<evidence type="ECO:0000256" key="9">
    <source>
        <dbReference type="ARBA" id="ARBA00023014"/>
    </source>
</evidence>
<dbReference type="InterPro" id="IPR004113">
    <property type="entry name" value="FAD-bd_oxidored_4_C"/>
</dbReference>
<sequence length="996" mass="103954">MPVHKPKKGNRGREALRPRAVGRRAAVDRVEEARAGGTPAGLRAGLAAALGDRKVLGRTADLVAYASDASPYRFVPQAVVVPDSVQDVVTLMAYARAERRTLVFRAAGTSLNGQAQGEDILVDVRRHFSGAEVEADGARLRVLPGTVLARANAALTRYGRRLGPDPASAAAATIGGVLAGNATGTTAGTARDSYRTVASLTVVLPSGTVVDTGDPEADAALAASEPELHQGLLDLRDEIEADAELTARIRAKHAVKNTSGYRLDAFLDGETPAQILRGLMIGSQGTLGFVAEAVYETLPIRPAASAALLCFPSLPAAAAAVPLFAQAGAEAVELMDHQALTVCAGVPGAPREWAALPADCAALLVEFRAADDTELAAYERAARRICDDLGLIDPAPAGAGAVAVPGHNDFTRDPDRVAALWRARASFVAAVAGARPPGTTLITEDFAVPPEHLAEACGELLALQRRHGFDAAVAGHAAHGSLHFLLAFDAALPADVQRYAAFTDEFCHLVTERFGGSLKAEHGTGRNLAPYLELEWGPRATALMWQVKRLLDPDGILAPRVVLDQDPRGHLRGLKTVPVTGTAADPCTECGLCEPVCPSRDLTTTPRQRIVLRREMLRQPDGSPVLAELLGAYGHDAVDTCVGDSLCGPACPVGIDTGALMKDFRRARHSRAEQRAAASLAAHGRVVERAARTALAAARAVRGAAGDRPLTAAGPLRGAAGPEPIPGRPPEAPAAAPRLPRTGRQGAAAVYYPSCVNRILGPSARTGADGWTPRALVVLADRAGSPLWIPPDVSGTCCATVWHSKGYDEAAALMANRVVEHAWAWTGGGRLPLVVDTGSCALGLGRDVVPCLTGPNRELHAELTVVDALVWAAEQLLPKLAVSRRVGSAVLHPTCAMGVAGGRLPGVREAFAALAAACAEEVVVPVDAGCCGFAGDRGTLHEELTAAATRREAEEVAARGYEAHLSANRMCERGMEQATGEAYESVFAALERSTRP</sequence>
<dbReference type="PROSITE" id="PS51387">
    <property type="entry name" value="FAD_PCMH"/>
    <property type="match status" value="1"/>
</dbReference>